<dbReference type="Proteomes" id="UP001304769">
    <property type="component" value="Unassembled WGS sequence"/>
</dbReference>
<dbReference type="RefSeq" id="WP_323277296.1">
    <property type="nucleotide sequence ID" value="NZ_JAYGGQ010000001.1"/>
</dbReference>
<dbReference type="SUPFAM" id="SSF46689">
    <property type="entry name" value="Homeodomain-like"/>
    <property type="match status" value="1"/>
</dbReference>
<dbReference type="PROSITE" id="PS50977">
    <property type="entry name" value="HTH_TETR_2"/>
    <property type="match status" value="1"/>
</dbReference>
<feature type="domain" description="HTH tetR-type" evidence="3">
    <location>
        <begin position="20"/>
        <end position="80"/>
    </location>
</feature>
<dbReference type="PANTHER" id="PTHR30055">
    <property type="entry name" value="HTH-TYPE TRANSCRIPTIONAL REGULATOR RUTR"/>
    <property type="match status" value="1"/>
</dbReference>
<dbReference type="InterPro" id="IPR050109">
    <property type="entry name" value="HTH-type_TetR-like_transc_reg"/>
</dbReference>
<reference evidence="4 5" key="1">
    <citation type="submission" date="2023-12" db="EMBL/GenBank/DDBJ databases">
        <title>Sinomonas terricola sp. nov, isolated from litchi orchard soil in Guangdong, PR China.</title>
        <authorList>
            <person name="Jiaxin W."/>
            <person name="Yang Z."/>
            <person name="Honghui Z."/>
        </authorList>
    </citation>
    <scope>NUCLEOTIDE SEQUENCE [LARGE SCALE GENOMIC DNA]</scope>
    <source>
        <strain evidence="4 5">JGH33</strain>
    </source>
</reference>
<name>A0ABU5T1K2_9MICC</name>
<proteinExistence type="predicted"/>
<dbReference type="Pfam" id="PF00440">
    <property type="entry name" value="TetR_N"/>
    <property type="match status" value="1"/>
</dbReference>
<comment type="caution">
    <text evidence="4">The sequence shown here is derived from an EMBL/GenBank/DDBJ whole genome shotgun (WGS) entry which is preliminary data.</text>
</comment>
<evidence type="ECO:0000313" key="5">
    <source>
        <dbReference type="Proteomes" id="UP001304769"/>
    </source>
</evidence>
<feature type="DNA-binding region" description="H-T-H motif" evidence="2">
    <location>
        <begin position="43"/>
        <end position="62"/>
    </location>
</feature>
<evidence type="ECO:0000256" key="2">
    <source>
        <dbReference type="PROSITE-ProRule" id="PRU00335"/>
    </source>
</evidence>
<keyword evidence="1 2" id="KW-0238">DNA-binding</keyword>
<evidence type="ECO:0000256" key="1">
    <source>
        <dbReference type="ARBA" id="ARBA00023125"/>
    </source>
</evidence>
<keyword evidence="5" id="KW-1185">Reference proteome</keyword>
<dbReference type="Gene3D" id="1.10.357.10">
    <property type="entry name" value="Tetracycline Repressor, domain 2"/>
    <property type="match status" value="1"/>
</dbReference>
<organism evidence="4 5">
    <name type="scientific">Sinomonas terricola</name>
    <dbReference type="NCBI Taxonomy" id="3110330"/>
    <lineage>
        <taxon>Bacteria</taxon>
        <taxon>Bacillati</taxon>
        <taxon>Actinomycetota</taxon>
        <taxon>Actinomycetes</taxon>
        <taxon>Micrococcales</taxon>
        <taxon>Micrococcaceae</taxon>
        <taxon>Sinomonas</taxon>
    </lineage>
</organism>
<sequence>MSEAAGAARAGNPGGQRERALFRHDVAAAAVRLYADQGYEATSAEQVAAAAGLSRSTFFRQFRSKEDVVFADHDVLLEEAEAFLARRHEDPWEAVCEAAELVFAHFDGQRDLAQLRYQVVNREPSLRDKELVTTFRYERLFRRYLRSAVAGIEPIDAVRFAATVIATHNYLLRGLMRGEPGCDVARLRSELDTVKRLFRVGSRGDAEDVVVAVFPRLTPAADIARRVREALENTL</sequence>
<accession>A0ABU5T1K2</accession>
<protein>
    <submittedName>
        <fullName evidence="4">Helix-turn-helix domain-containing protein</fullName>
    </submittedName>
</protein>
<dbReference type="InterPro" id="IPR009057">
    <property type="entry name" value="Homeodomain-like_sf"/>
</dbReference>
<evidence type="ECO:0000313" key="4">
    <source>
        <dbReference type="EMBL" id="MEA5453542.1"/>
    </source>
</evidence>
<dbReference type="InterPro" id="IPR001647">
    <property type="entry name" value="HTH_TetR"/>
</dbReference>
<evidence type="ECO:0000259" key="3">
    <source>
        <dbReference type="PROSITE" id="PS50977"/>
    </source>
</evidence>
<gene>
    <name evidence="4" type="ORF">SPF06_02285</name>
</gene>
<dbReference type="EMBL" id="JAYGGQ010000001">
    <property type="protein sequence ID" value="MEA5453542.1"/>
    <property type="molecule type" value="Genomic_DNA"/>
</dbReference>
<dbReference type="PRINTS" id="PR00455">
    <property type="entry name" value="HTHTETR"/>
</dbReference>
<dbReference type="PANTHER" id="PTHR30055:SF226">
    <property type="entry name" value="HTH-TYPE TRANSCRIPTIONAL REGULATOR PKSA"/>
    <property type="match status" value="1"/>
</dbReference>